<evidence type="ECO:0000313" key="1">
    <source>
        <dbReference type="EMBL" id="HGN37622.1"/>
    </source>
</evidence>
<dbReference type="AlphaFoldDB" id="A0A7J3JQS0"/>
<organism evidence="2">
    <name type="scientific">Ignisphaera aggregans</name>
    <dbReference type="NCBI Taxonomy" id="334771"/>
    <lineage>
        <taxon>Archaea</taxon>
        <taxon>Thermoproteota</taxon>
        <taxon>Thermoprotei</taxon>
        <taxon>Desulfurococcales</taxon>
        <taxon>Desulfurococcaceae</taxon>
        <taxon>Ignisphaera</taxon>
    </lineage>
</organism>
<gene>
    <name evidence="1" type="ORF">ENT87_08790</name>
    <name evidence="2" type="ORF">ENU30_05630</name>
</gene>
<dbReference type="EMBL" id="DTAI01000256">
    <property type="protein sequence ID" value="HGN37622.1"/>
    <property type="molecule type" value="Genomic_DNA"/>
</dbReference>
<sequence>MSQPYPTAGSSRTMIQELTMRIDLKRRKTAKDRFQSEYTLRCEAKKIKYSKEVERCSDQPMMYYKPHLMISSVYDDGWRF</sequence>
<proteinExistence type="predicted"/>
<dbReference type="EMBL" id="DTBZ01000103">
    <property type="protein sequence ID" value="HGQ18436.1"/>
    <property type="molecule type" value="Genomic_DNA"/>
</dbReference>
<name>A0A7J3JQS0_9CREN</name>
<comment type="caution">
    <text evidence="2">The sequence shown here is derived from an EMBL/GenBank/DDBJ whole genome shotgun (WGS) entry which is preliminary data.</text>
</comment>
<evidence type="ECO:0000313" key="2">
    <source>
        <dbReference type="EMBL" id="HGQ18436.1"/>
    </source>
</evidence>
<protein>
    <submittedName>
        <fullName evidence="2">Uncharacterized protein</fullName>
    </submittedName>
</protein>
<accession>A0A7J3JQS0</accession>
<reference evidence="2" key="1">
    <citation type="journal article" date="2020" name="mSystems">
        <title>Genome- and Community-Level Interaction Insights into Carbon Utilization and Element Cycling Functions of Hydrothermarchaeota in Hydrothermal Sediment.</title>
        <authorList>
            <person name="Zhou Z."/>
            <person name="Liu Y."/>
            <person name="Xu W."/>
            <person name="Pan J."/>
            <person name="Luo Z.H."/>
            <person name="Li M."/>
        </authorList>
    </citation>
    <scope>NUCLEOTIDE SEQUENCE [LARGE SCALE GENOMIC DNA]</scope>
    <source>
        <strain evidence="1">SpSt-618</strain>
        <strain evidence="2">SpSt-657</strain>
    </source>
</reference>